<keyword evidence="3 4" id="KW-0808">Transferase</keyword>
<evidence type="ECO:0000256" key="1">
    <source>
        <dbReference type="ARBA" id="ARBA00009995"/>
    </source>
</evidence>
<keyword evidence="2 4" id="KW-0328">Glycosyltransferase</keyword>
<comment type="similarity">
    <text evidence="1 4">Belongs to the UDP-glycosyltransferase family.</text>
</comment>
<dbReference type="EMBL" id="JBEDUW010000001">
    <property type="protein sequence ID" value="KAK9948671.1"/>
    <property type="molecule type" value="Genomic_DNA"/>
</dbReference>
<dbReference type="InterPro" id="IPR035595">
    <property type="entry name" value="UDP_glycos_trans_CS"/>
</dbReference>
<dbReference type="SUPFAM" id="SSF53756">
    <property type="entry name" value="UDP-Glycosyltransferase/glycogen phosphorylase"/>
    <property type="match status" value="1"/>
</dbReference>
<organism evidence="5 6">
    <name type="scientific">Rubus argutus</name>
    <name type="common">Southern blackberry</name>
    <dbReference type="NCBI Taxonomy" id="59490"/>
    <lineage>
        <taxon>Eukaryota</taxon>
        <taxon>Viridiplantae</taxon>
        <taxon>Streptophyta</taxon>
        <taxon>Embryophyta</taxon>
        <taxon>Tracheophyta</taxon>
        <taxon>Spermatophyta</taxon>
        <taxon>Magnoliopsida</taxon>
        <taxon>eudicotyledons</taxon>
        <taxon>Gunneridae</taxon>
        <taxon>Pentapetalae</taxon>
        <taxon>rosids</taxon>
        <taxon>fabids</taxon>
        <taxon>Rosales</taxon>
        <taxon>Rosaceae</taxon>
        <taxon>Rosoideae</taxon>
        <taxon>Rosoideae incertae sedis</taxon>
        <taxon>Rubus</taxon>
    </lineage>
</organism>
<evidence type="ECO:0000313" key="6">
    <source>
        <dbReference type="Proteomes" id="UP001457282"/>
    </source>
</evidence>
<dbReference type="Gene3D" id="3.40.50.2000">
    <property type="entry name" value="Glycogen Phosphorylase B"/>
    <property type="match status" value="2"/>
</dbReference>
<dbReference type="Proteomes" id="UP001457282">
    <property type="component" value="Unassembled WGS sequence"/>
</dbReference>
<dbReference type="CDD" id="cd03784">
    <property type="entry name" value="GT1_Gtf-like"/>
    <property type="match status" value="1"/>
</dbReference>
<dbReference type="Pfam" id="PF00201">
    <property type="entry name" value="UDPGT"/>
    <property type="match status" value="1"/>
</dbReference>
<proteinExistence type="inferred from homology"/>
<keyword evidence="6" id="KW-1185">Reference proteome</keyword>
<sequence>MLAARSSLLSAISAMENKPAAMIVDLFGTAALTVAEEFHILKYVTLVSCAWPLTLLLYAPILDKQIQGEYLDHKELLKIPGCKPVRPEDVAKPMMNRKDHEYESFIRLGLEIPSMSDGILINTWEDLEPTCLKAMREHPEWKQIVKVPVYTVGPMVRLAGQSGGPRSELLDWLDKQPNESVLYIAFGSGGVLSAQQITEMAWGLELSAQRFIWVVHPPKDGNKGNDISEYLPEGFVARTHDKGLVVTTWAPQSEILAHSSVGGFLSHCGWNSTLESILNGVPMIAWPLYAEQKMVATLLVEELKVAIRPKVLPTKAVAGREEIEMLVRKIMEHKEGDAMRATAKELKKSGETALSKGGSSFNMLAELAKQCKINTNASTSCLSACSCCLP</sequence>
<reference evidence="5 6" key="1">
    <citation type="journal article" date="2023" name="G3 (Bethesda)">
        <title>A chromosome-length genome assembly and annotation of blackberry (Rubus argutus, cv. 'Hillquist').</title>
        <authorList>
            <person name="Bruna T."/>
            <person name="Aryal R."/>
            <person name="Dudchenko O."/>
            <person name="Sargent D.J."/>
            <person name="Mead D."/>
            <person name="Buti M."/>
            <person name="Cavallini A."/>
            <person name="Hytonen T."/>
            <person name="Andres J."/>
            <person name="Pham M."/>
            <person name="Weisz D."/>
            <person name="Mascagni F."/>
            <person name="Usai G."/>
            <person name="Natali L."/>
            <person name="Bassil N."/>
            <person name="Fernandez G.E."/>
            <person name="Lomsadze A."/>
            <person name="Armour M."/>
            <person name="Olukolu B."/>
            <person name="Poorten T."/>
            <person name="Britton C."/>
            <person name="Davik J."/>
            <person name="Ashrafi H."/>
            <person name="Aiden E.L."/>
            <person name="Borodovsky M."/>
            <person name="Worthington M."/>
        </authorList>
    </citation>
    <scope>NUCLEOTIDE SEQUENCE [LARGE SCALE GENOMIC DNA]</scope>
    <source>
        <strain evidence="5">PI 553951</strain>
    </source>
</reference>
<protein>
    <recommendedName>
        <fullName evidence="7">Glycosyltransferase</fullName>
    </recommendedName>
</protein>
<dbReference type="FunFam" id="3.40.50.2000:FF:000056">
    <property type="entry name" value="Glycosyltransferase"/>
    <property type="match status" value="1"/>
</dbReference>
<comment type="caution">
    <text evidence="5">The sequence shown here is derived from an EMBL/GenBank/DDBJ whole genome shotgun (WGS) entry which is preliminary data.</text>
</comment>
<gene>
    <name evidence="5" type="ORF">M0R45_004236</name>
</gene>
<evidence type="ECO:0000256" key="2">
    <source>
        <dbReference type="ARBA" id="ARBA00022676"/>
    </source>
</evidence>
<dbReference type="PROSITE" id="PS00375">
    <property type="entry name" value="UDPGT"/>
    <property type="match status" value="1"/>
</dbReference>
<dbReference type="InterPro" id="IPR002213">
    <property type="entry name" value="UDP_glucos_trans"/>
</dbReference>
<dbReference type="PANTHER" id="PTHR48046:SF1">
    <property type="entry name" value="GLYCOSYLTRANSFERASE-RELATED"/>
    <property type="match status" value="1"/>
</dbReference>
<dbReference type="AlphaFoldDB" id="A0AAW1YJ58"/>
<dbReference type="GO" id="GO:0008194">
    <property type="term" value="F:UDP-glycosyltransferase activity"/>
    <property type="evidence" value="ECO:0007669"/>
    <property type="project" value="InterPro"/>
</dbReference>
<evidence type="ECO:0000256" key="3">
    <source>
        <dbReference type="ARBA" id="ARBA00022679"/>
    </source>
</evidence>
<evidence type="ECO:0000256" key="4">
    <source>
        <dbReference type="RuleBase" id="RU003718"/>
    </source>
</evidence>
<evidence type="ECO:0000313" key="5">
    <source>
        <dbReference type="EMBL" id="KAK9948671.1"/>
    </source>
</evidence>
<dbReference type="PANTHER" id="PTHR48046">
    <property type="entry name" value="UDP-GLYCOSYLTRANSFERASE 72E1"/>
    <property type="match status" value="1"/>
</dbReference>
<name>A0AAW1YJ58_RUBAR</name>
<evidence type="ECO:0008006" key="7">
    <source>
        <dbReference type="Google" id="ProtNLM"/>
    </source>
</evidence>
<accession>A0AAW1YJ58</accession>